<organism evidence="1 2">
    <name type="scientific">Pantoea eucalypti</name>
    <dbReference type="NCBI Taxonomy" id="470933"/>
    <lineage>
        <taxon>Bacteria</taxon>
        <taxon>Pseudomonadati</taxon>
        <taxon>Pseudomonadota</taxon>
        <taxon>Gammaproteobacteria</taxon>
        <taxon>Enterobacterales</taxon>
        <taxon>Erwiniaceae</taxon>
        <taxon>Pantoea</taxon>
    </lineage>
</organism>
<comment type="caution">
    <text evidence="1">The sequence shown here is derived from an EMBL/GenBank/DDBJ whole genome shotgun (WGS) entry which is preliminary data.</text>
</comment>
<dbReference type="EMBL" id="VHJB01000063">
    <property type="protein sequence ID" value="TPV36744.1"/>
    <property type="molecule type" value="Genomic_DNA"/>
</dbReference>
<evidence type="ECO:0000313" key="1">
    <source>
        <dbReference type="EMBL" id="TPV36744.1"/>
    </source>
</evidence>
<accession>A0ABY2ZJZ9</accession>
<dbReference type="Proteomes" id="UP000315469">
    <property type="component" value="Unassembled WGS sequence"/>
</dbReference>
<keyword evidence="2" id="KW-1185">Reference proteome</keyword>
<dbReference type="GeneID" id="90522182"/>
<dbReference type="RefSeq" id="WP_003850076.1">
    <property type="nucleotide sequence ID" value="NZ_CP045720.1"/>
</dbReference>
<reference evidence="1 2" key="1">
    <citation type="submission" date="2019-06" db="EMBL/GenBank/DDBJ databases">
        <title>Taxogenomics and systematics of the genus Pantoea.</title>
        <authorList>
            <person name="Tambong J.T."/>
        </authorList>
    </citation>
    <scope>NUCLEOTIDE SEQUENCE [LARGE SCALE GENOMIC DNA]</scope>
    <source>
        <strain evidence="1 2">LMG 24197</strain>
    </source>
</reference>
<protein>
    <submittedName>
        <fullName evidence="1">Uncharacterized protein</fullName>
    </submittedName>
</protein>
<evidence type="ECO:0000313" key="2">
    <source>
        <dbReference type="Proteomes" id="UP000315469"/>
    </source>
</evidence>
<sequence>MLLSQRWRKAEIITTLAKKTEGDSHFFSGLAHIYPICSAIYGYFAGETFCGVALPRLNVACLK</sequence>
<proteinExistence type="predicted"/>
<name>A0ABY2ZJZ9_9GAMM</name>
<gene>
    <name evidence="1" type="ORF">FJW02_11670</name>
</gene>